<keyword evidence="10" id="KW-0067">ATP-binding</keyword>
<evidence type="ECO:0000256" key="9">
    <source>
        <dbReference type="ARBA" id="ARBA00022777"/>
    </source>
</evidence>
<comment type="catalytic activity">
    <reaction evidence="1">
        <text>ATP + protein L-histidine = ADP + protein N-phospho-L-histidine.</text>
        <dbReference type="EC" id="2.7.13.3"/>
    </reaction>
</comment>
<organism evidence="17 18">
    <name type="scientific">Candidatus Nitrobium versatile</name>
    <dbReference type="NCBI Taxonomy" id="2884831"/>
    <lineage>
        <taxon>Bacteria</taxon>
        <taxon>Pseudomonadati</taxon>
        <taxon>Nitrospirota</taxon>
        <taxon>Nitrospiria</taxon>
        <taxon>Nitrospirales</taxon>
        <taxon>Nitrospiraceae</taxon>
        <taxon>Candidatus Nitrobium</taxon>
    </lineage>
</organism>
<feature type="domain" description="PAS" evidence="16">
    <location>
        <begin position="655"/>
        <end position="704"/>
    </location>
</feature>
<dbReference type="InterPro" id="IPR005467">
    <property type="entry name" value="His_kinase_dom"/>
</dbReference>
<dbReference type="Gene3D" id="1.10.287.130">
    <property type="match status" value="1"/>
</dbReference>
<dbReference type="SUPFAM" id="SSF55785">
    <property type="entry name" value="PYP-like sensor domain (PAS domain)"/>
    <property type="match status" value="1"/>
</dbReference>
<evidence type="ECO:0000256" key="7">
    <source>
        <dbReference type="ARBA" id="ARBA00022692"/>
    </source>
</evidence>
<accession>A0A953JE04</accession>
<feature type="domain" description="Histidine kinase" evidence="15">
    <location>
        <begin position="778"/>
        <end position="990"/>
    </location>
</feature>
<dbReference type="GO" id="GO:0016020">
    <property type="term" value="C:membrane"/>
    <property type="evidence" value="ECO:0007669"/>
    <property type="project" value="UniProtKB-SubCell"/>
</dbReference>
<feature type="transmembrane region" description="Helical" evidence="14">
    <location>
        <begin position="68"/>
        <end position="92"/>
    </location>
</feature>
<dbReference type="InterPro" id="IPR036890">
    <property type="entry name" value="HATPase_C_sf"/>
</dbReference>
<dbReference type="AlphaFoldDB" id="A0A953JE04"/>
<keyword evidence="8" id="KW-0547">Nucleotide-binding</keyword>
<proteinExistence type="inferred from homology"/>
<evidence type="ECO:0000259" key="16">
    <source>
        <dbReference type="PROSITE" id="PS50112"/>
    </source>
</evidence>
<keyword evidence="13 14" id="KW-0472">Membrane</keyword>
<keyword evidence="12" id="KW-0902">Two-component regulatory system</keyword>
<dbReference type="InterPro" id="IPR035965">
    <property type="entry name" value="PAS-like_dom_sf"/>
</dbReference>
<dbReference type="PRINTS" id="PR00344">
    <property type="entry name" value="BCTRLSENSOR"/>
</dbReference>
<evidence type="ECO:0000256" key="5">
    <source>
        <dbReference type="ARBA" id="ARBA00022553"/>
    </source>
</evidence>
<evidence type="ECO:0000256" key="1">
    <source>
        <dbReference type="ARBA" id="ARBA00000085"/>
    </source>
</evidence>
<evidence type="ECO:0000256" key="8">
    <source>
        <dbReference type="ARBA" id="ARBA00022741"/>
    </source>
</evidence>
<evidence type="ECO:0000259" key="15">
    <source>
        <dbReference type="PROSITE" id="PS50109"/>
    </source>
</evidence>
<dbReference type="SUPFAM" id="SSF47384">
    <property type="entry name" value="Homodimeric domain of signal transducing histidine kinase"/>
    <property type="match status" value="1"/>
</dbReference>
<dbReference type="SMART" id="SM00388">
    <property type="entry name" value="HisKA"/>
    <property type="match status" value="1"/>
</dbReference>
<dbReference type="InterPro" id="IPR036097">
    <property type="entry name" value="HisK_dim/P_sf"/>
</dbReference>
<dbReference type="InterPro" id="IPR038377">
    <property type="entry name" value="Na/Glc_symporter_sf"/>
</dbReference>
<dbReference type="EMBL" id="JAIOIV010000097">
    <property type="protein sequence ID" value="MBZ0156924.1"/>
    <property type="molecule type" value="Genomic_DNA"/>
</dbReference>
<dbReference type="InterPro" id="IPR013767">
    <property type="entry name" value="PAS_fold"/>
</dbReference>
<dbReference type="PROSITE" id="PS50109">
    <property type="entry name" value="HIS_KIN"/>
    <property type="match status" value="1"/>
</dbReference>
<evidence type="ECO:0000256" key="10">
    <source>
        <dbReference type="ARBA" id="ARBA00022840"/>
    </source>
</evidence>
<reference evidence="17" key="1">
    <citation type="journal article" date="2021" name="bioRxiv">
        <title>Unraveling nitrogen, sulfur and carbon metabolic pathways and microbial community transcriptional responses to substrate deprivation and toxicity stresses in a bioreactor mimicking anoxic brackish coastal sediment conditions.</title>
        <authorList>
            <person name="Martins P.D."/>
            <person name="Echeveste M.J."/>
            <person name="Arshad A."/>
            <person name="Kurth J."/>
            <person name="Ouboter H."/>
            <person name="Jetten M.S.M."/>
            <person name="Welte C.U."/>
        </authorList>
    </citation>
    <scope>NUCLEOTIDE SEQUENCE</scope>
    <source>
        <strain evidence="17">MAG_39</strain>
    </source>
</reference>
<dbReference type="SMART" id="SM00387">
    <property type="entry name" value="HATPase_c"/>
    <property type="match status" value="1"/>
</dbReference>
<evidence type="ECO:0000256" key="6">
    <source>
        <dbReference type="ARBA" id="ARBA00022679"/>
    </source>
</evidence>
<feature type="transmembrane region" description="Helical" evidence="14">
    <location>
        <begin position="113"/>
        <end position="133"/>
    </location>
</feature>
<dbReference type="InterPro" id="IPR000014">
    <property type="entry name" value="PAS"/>
</dbReference>
<dbReference type="PANTHER" id="PTHR43065">
    <property type="entry name" value="SENSOR HISTIDINE KINASE"/>
    <property type="match status" value="1"/>
</dbReference>
<dbReference type="InterPro" id="IPR003661">
    <property type="entry name" value="HisK_dim/P_dom"/>
</dbReference>
<dbReference type="CDD" id="cd10322">
    <property type="entry name" value="SLC5sbd"/>
    <property type="match status" value="1"/>
</dbReference>
<feature type="transmembrane region" description="Helical" evidence="14">
    <location>
        <begin position="6"/>
        <end position="25"/>
    </location>
</feature>
<comment type="subcellular location">
    <subcellularLocation>
        <location evidence="2">Membrane</location>
        <topology evidence="2">Multi-pass membrane protein</topology>
    </subcellularLocation>
</comment>
<dbReference type="NCBIfam" id="TIGR00229">
    <property type="entry name" value="sensory_box"/>
    <property type="match status" value="1"/>
</dbReference>
<dbReference type="GO" id="GO:0006355">
    <property type="term" value="P:regulation of DNA-templated transcription"/>
    <property type="evidence" value="ECO:0007669"/>
    <property type="project" value="InterPro"/>
</dbReference>
<keyword evidence="7 14" id="KW-0812">Transmembrane</keyword>
<dbReference type="Pfam" id="PF00512">
    <property type="entry name" value="HisKA"/>
    <property type="match status" value="1"/>
</dbReference>
<evidence type="ECO:0000256" key="2">
    <source>
        <dbReference type="ARBA" id="ARBA00004141"/>
    </source>
</evidence>
<dbReference type="SUPFAM" id="SSF55874">
    <property type="entry name" value="ATPase domain of HSP90 chaperone/DNA topoisomerase II/histidine kinase"/>
    <property type="match status" value="1"/>
</dbReference>
<feature type="transmembrane region" description="Helical" evidence="14">
    <location>
        <begin position="473"/>
        <end position="494"/>
    </location>
</feature>
<dbReference type="Pfam" id="PF02518">
    <property type="entry name" value="HATPase_c"/>
    <property type="match status" value="1"/>
</dbReference>
<dbReference type="EC" id="2.7.13.3" evidence="4"/>
<name>A0A953JE04_9BACT</name>
<keyword evidence="6" id="KW-0808">Transferase</keyword>
<dbReference type="CDD" id="cd00130">
    <property type="entry name" value="PAS"/>
    <property type="match status" value="1"/>
</dbReference>
<reference evidence="17" key="2">
    <citation type="submission" date="2021-08" db="EMBL/GenBank/DDBJ databases">
        <authorList>
            <person name="Dalcin Martins P."/>
        </authorList>
    </citation>
    <scope>NUCLEOTIDE SEQUENCE</scope>
    <source>
        <strain evidence="17">MAG_39</strain>
    </source>
</reference>
<comment type="similarity">
    <text evidence="3">Belongs to the sodium:solute symporter (SSF) (TC 2.A.21) family.</text>
</comment>
<dbReference type="PROSITE" id="PS50112">
    <property type="entry name" value="PAS"/>
    <property type="match status" value="1"/>
</dbReference>
<dbReference type="InterPro" id="IPR003594">
    <property type="entry name" value="HATPase_dom"/>
</dbReference>
<evidence type="ECO:0000256" key="11">
    <source>
        <dbReference type="ARBA" id="ARBA00022989"/>
    </source>
</evidence>
<feature type="transmembrane region" description="Helical" evidence="14">
    <location>
        <begin position="37"/>
        <end position="56"/>
    </location>
</feature>
<dbReference type="Gene3D" id="1.20.1730.10">
    <property type="entry name" value="Sodium/glucose cotransporter"/>
    <property type="match status" value="1"/>
</dbReference>
<keyword evidence="9" id="KW-0418">Kinase</keyword>
<dbReference type="GO" id="GO:0000155">
    <property type="term" value="F:phosphorelay sensor kinase activity"/>
    <property type="evidence" value="ECO:0007669"/>
    <property type="project" value="InterPro"/>
</dbReference>
<feature type="transmembrane region" description="Helical" evidence="14">
    <location>
        <begin position="192"/>
        <end position="219"/>
    </location>
</feature>
<comment type="caution">
    <text evidence="17">The sequence shown here is derived from an EMBL/GenBank/DDBJ whole genome shotgun (WGS) entry which is preliminary data.</text>
</comment>
<dbReference type="GO" id="GO:0022857">
    <property type="term" value="F:transmembrane transporter activity"/>
    <property type="evidence" value="ECO:0007669"/>
    <property type="project" value="InterPro"/>
</dbReference>
<feature type="transmembrane region" description="Helical" evidence="14">
    <location>
        <begin position="159"/>
        <end position="180"/>
    </location>
</feature>
<gene>
    <name evidence="17" type="ORF">K8I29_12040</name>
</gene>
<feature type="transmembrane region" description="Helical" evidence="14">
    <location>
        <begin position="417"/>
        <end position="434"/>
    </location>
</feature>
<dbReference type="InterPro" id="IPR004358">
    <property type="entry name" value="Sig_transdc_His_kin-like_C"/>
</dbReference>
<sequence>MFAPYSIFLMVVCYLLLLFAVAYFAEKKEKEGKSIVNNPYIYSLSLAVYCTSWTFYGSVGKAATSGLSFLTTYLGPTLMASLWTIVLGKVVRTAKANRITTISDFIGSRYGKSLFLSALVTLVAVVGITPYLGLQIKAIISTLAILSGSAANGKAGLQYAPAAGLFVTLILGIFAIIFGARRLDSSERHGGLVFAIAFESMIKLAAFILVGLFVTFGLFDGFGDIFDRIRASGHAALLNLGTGTGTRYSEWFALLFLSMMAILFLPRQFQMAVTENYDESHITKAAWLFPLYLFLINIFVLPIAFGGLLLEGTEKNADYFVLTLPLEHGARYLALIAFIGGFSAATGMVIVEALALSTMVMNSIIMPALINFHDAPRFPSVVLNIKRIVILGIVYLGYTFAVSVGEFYSLVDMGLKSFEAVTLFAPAFLFGLYWKRGTRLGAFAGLLGGFFVWFYTLILPALIKAGIVKEIGLVALVTGSGFFNPGSLFGVTGLGKWGNSLFWSLTVNVFLYVGVSVFTRQSKEEEIQSLIFVESYEKVRELARSGSYTVADVEEVLALYLGKAEAENAMKEILAKQKKKRDELSPREIIELRNEAEKVLSGAIGSSMAAVIFEDRIVLTERERGELSASIKHITESLRLSRQELTEANRELSYLKEFSENIIESAPLGIATVDSLLKIKYWNREMENITGIRRSEAIDKSIVLLLPWLPGSVLLQNEVQEVVLPVSEGKTLKINVSPFKDPSGGYVVILEDITARKKMEEQLLRTSKLASIGKLTAGISHEIGNPLASISSLVQELRDLKLETEEDREFTGDSLKAIYGHIERIARIVRSLGDFARISTVEKTLCSVPEILDRTLSLVKYDKRFKHVRFKTEIEDIPYLRLNPDQIQQVFLNIILNALDAMPYGGALSISVKRMHSAVRIVFTDTGQGMDEAVMDRIFDPFFTTKPAGKGTGLGMSICYGIIREHGGNITAKSRKGEGSSFIIKLPVDKD</sequence>
<dbReference type="Proteomes" id="UP000705867">
    <property type="component" value="Unassembled WGS sequence"/>
</dbReference>
<feature type="transmembrane region" description="Helical" evidence="14">
    <location>
        <begin position="501"/>
        <end position="519"/>
    </location>
</feature>
<feature type="transmembrane region" description="Helical" evidence="14">
    <location>
        <begin position="388"/>
        <end position="411"/>
    </location>
</feature>
<evidence type="ECO:0000256" key="14">
    <source>
        <dbReference type="SAM" id="Phobius"/>
    </source>
</evidence>
<dbReference type="GO" id="GO:0005524">
    <property type="term" value="F:ATP binding"/>
    <property type="evidence" value="ECO:0007669"/>
    <property type="project" value="UniProtKB-KW"/>
</dbReference>
<evidence type="ECO:0000256" key="4">
    <source>
        <dbReference type="ARBA" id="ARBA00012438"/>
    </source>
</evidence>
<feature type="transmembrane region" description="Helical" evidence="14">
    <location>
        <begin position="330"/>
        <end position="356"/>
    </location>
</feature>
<evidence type="ECO:0000313" key="17">
    <source>
        <dbReference type="EMBL" id="MBZ0156924.1"/>
    </source>
</evidence>
<dbReference type="Gene3D" id="3.30.450.20">
    <property type="entry name" value="PAS domain"/>
    <property type="match status" value="1"/>
</dbReference>
<feature type="transmembrane region" description="Helical" evidence="14">
    <location>
        <begin position="286"/>
        <end position="310"/>
    </location>
</feature>
<evidence type="ECO:0000313" key="18">
    <source>
        <dbReference type="Proteomes" id="UP000705867"/>
    </source>
</evidence>
<dbReference type="InterPro" id="IPR001734">
    <property type="entry name" value="Na/solute_symporter"/>
</dbReference>
<keyword evidence="5" id="KW-0597">Phosphoprotein</keyword>
<dbReference type="PROSITE" id="PS50283">
    <property type="entry name" value="NA_SOLUT_SYMP_3"/>
    <property type="match status" value="1"/>
</dbReference>
<keyword evidence="11 14" id="KW-1133">Transmembrane helix</keyword>
<feature type="transmembrane region" description="Helical" evidence="14">
    <location>
        <begin position="446"/>
        <end position="467"/>
    </location>
</feature>
<dbReference type="PANTHER" id="PTHR43065:SF10">
    <property type="entry name" value="PEROXIDE STRESS-ACTIVATED HISTIDINE KINASE MAK3"/>
    <property type="match status" value="1"/>
</dbReference>
<dbReference type="CDD" id="cd00082">
    <property type="entry name" value="HisKA"/>
    <property type="match status" value="1"/>
</dbReference>
<protein>
    <recommendedName>
        <fullName evidence="4">histidine kinase</fullName>
        <ecNumber evidence="4">2.7.13.3</ecNumber>
    </recommendedName>
</protein>
<feature type="transmembrane region" description="Helical" evidence="14">
    <location>
        <begin position="248"/>
        <end position="265"/>
    </location>
</feature>
<evidence type="ECO:0000256" key="13">
    <source>
        <dbReference type="ARBA" id="ARBA00023136"/>
    </source>
</evidence>
<dbReference type="SMART" id="SM00091">
    <property type="entry name" value="PAS"/>
    <property type="match status" value="1"/>
</dbReference>
<evidence type="ECO:0000256" key="3">
    <source>
        <dbReference type="ARBA" id="ARBA00006434"/>
    </source>
</evidence>
<dbReference type="Gene3D" id="3.30.565.10">
    <property type="entry name" value="Histidine kinase-like ATPase, C-terminal domain"/>
    <property type="match status" value="1"/>
</dbReference>
<evidence type="ECO:0000256" key="12">
    <source>
        <dbReference type="ARBA" id="ARBA00023012"/>
    </source>
</evidence>
<dbReference type="Pfam" id="PF00989">
    <property type="entry name" value="PAS"/>
    <property type="match status" value="1"/>
</dbReference>